<evidence type="ECO:0000313" key="1">
    <source>
        <dbReference type="EnsemblMetazoa" id="AQUA011992-PA"/>
    </source>
</evidence>
<evidence type="ECO:0000313" key="2">
    <source>
        <dbReference type="Proteomes" id="UP000076407"/>
    </source>
</evidence>
<name>A0A182XQ40_ANOQN</name>
<dbReference type="PANTHER" id="PTHR47331:SF5">
    <property type="entry name" value="RIBONUCLEASE H"/>
    <property type="match status" value="1"/>
</dbReference>
<proteinExistence type="predicted"/>
<accession>A0A182XQ40</accession>
<dbReference type="AlphaFoldDB" id="A0A182XQ40"/>
<dbReference type="PANTHER" id="PTHR47331">
    <property type="entry name" value="PHD-TYPE DOMAIN-CONTAINING PROTEIN"/>
    <property type="match status" value="1"/>
</dbReference>
<dbReference type="Proteomes" id="UP000076407">
    <property type="component" value="Unassembled WGS sequence"/>
</dbReference>
<dbReference type="VEuPathDB" id="VectorBase:AQUA011992"/>
<evidence type="ECO:0008006" key="3">
    <source>
        <dbReference type="Google" id="ProtNLM"/>
    </source>
</evidence>
<dbReference type="EnsemblMetazoa" id="AQUA011992-RA">
    <property type="protein sequence ID" value="AQUA011992-PA"/>
    <property type="gene ID" value="AQUA011992"/>
</dbReference>
<reference evidence="1" key="1">
    <citation type="submission" date="2020-05" db="UniProtKB">
        <authorList>
            <consortium name="EnsemblMetazoa"/>
        </authorList>
    </citation>
    <scope>IDENTIFICATION</scope>
    <source>
        <strain evidence="1">SANGQUA</strain>
    </source>
</reference>
<protein>
    <recommendedName>
        <fullName evidence="3">Peptidase A2 domain-containing protein</fullName>
    </recommendedName>
</protein>
<keyword evidence="2" id="KW-1185">Reference proteome</keyword>
<dbReference type="STRING" id="34691.A0A182XQ40"/>
<sequence>VGVKFNALPETSEIARAKHLLEITTKRQDERFVTGLLWNTDEVVFPDSYPMAVKCLQSLERKLSHDPELRQNVHQQVQQYLDMGFAHKATEQEINGCEARHNALLHLPSATRCAEVLAHNGTTKSGVLFRIVPVVVHYGPKSVETLALLDEGSSLTLMETSLANTLGVSGRPEPLELSWTADVTRKENASQRVDVQISARGDDRRYELSAARTVEKLSLPKQELNRKILINNFSHFQKLPIPSFLKAEPKLLIGLQHMELLTLT</sequence>
<organism evidence="1 2">
    <name type="scientific">Anopheles quadriannulatus</name>
    <name type="common">Mosquito</name>
    <dbReference type="NCBI Taxonomy" id="34691"/>
    <lineage>
        <taxon>Eukaryota</taxon>
        <taxon>Metazoa</taxon>
        <taxon>Ecdysozoa</taxon>
        <taxon>Arthropoda</taxon>
        <taxon>Hexapoda</taxon>
        <taxon>Insecta</taxon>
        <taxon>Pterygota</taxon>
        <taxon>Neoptera</taxon>
        <taxon>Endopterygota</taxon>
        <taxon>Diptera</taxon>
        <taxon>Nematocera</taxon>
        <taxon>Culicoidea</taxon>
        <taxon>Culicidae</taxon>
        <taxon>Anophelinae</taxon>
        <taxon>Anopheles</taxon>
    </lineage>
</organism>